<dbReference type="GO" id="GO:0005524">
    <property type="term" value="F:ATP binding"/>
    <property type="evidence" value="ECO:0007669"/>
    <property type="project" value="UniProtKB-KW"/>
</dbReference>
<evidence type="ECO:0000313" key="15">
    <source>
        <dbReference type="EMBL" id="AOW30221.1"/>
    </source>
</evidence>
<keyword evidence="16" id="KW-1185">Reference proteome</keyword>
<reference evidence="15 16" key="2">
    <citation type="journal article" date="2007" name="Genome Biol.">
        <title>Assembly of the Candida albicans genome into sixteen supercontigs aligned on the eight chromosomes.</title>
        <authorList>
            <person name="van het Hoog M."/>
            <person name="Rast T.J."/>
            <person name="Martchenko M."/>
            <person name="Grindle S."/>
            <person name="Dignard D."/>
            <person name="Hogues H."/>
            <person name="Cuomo C."/>
            <person name="Berriman M."/>
            <person name="Scherer S."/>
            <person name="Magee B.B."/>
            <person name="Whiteway M."/>
            <person name="Chibana H."/>
            <person name="Nantel A."/>
            <person name="Magee P.T."/>
        </authorList>
    </citation>
    <scope>GENOME REANNOTATION</scope>
    <source>
        <strain evidence="16">SC5314 / ATCC MYA-2876</strain>
    </source>
</reference>
<feature type="domain" description="BPL/LPL catalytic" evidence="13">
    <location>
        <begin position="122"/>
        <end position="311"/>
    </location>
</feature>
<evidence type="ECO:0000256" key="6">
    <source>
        <dbReference type="ARBA" id="ARBA00012367"/>
    </source>
</evidence>
<gene>
    <name evidence="15" type="ordered locus">CAALFM_C602900CA</name>
    <name evidence="14" type="ordered locus">orf19.13012</name>
</gene>
<dbReference type="FunCoup" id="A0A1D8PQ09">
    <property type="interactions" value="272"/>
</dbReference>
<evidence type="ECO:0000256" key="4">
    <source>
        <dbReference type="ARBA" id="ARBA00008242"/>
    </source>
</evidence>
<dbReference type="Pfam" id="PF21948">
    <property type="entry name" value="LplA-B_cat"/>
    <property type="match status" value="1"/>
</dbReference>
<name>A0A1D8PQ09_CANAL</name>
<evidence type="ECO:0000256" key="9">
    <source>
        <dbReference type="ARBA" id="ARBA00022840"/>
    </source>
</evidence>
<dbReference type="OrthoDB" id="201621at2759"/>
<dbReference type="PROSITE" id="PS51733">
    <property type="entry name" value="BPL_LPL_CATALYTIC"/>
    <property type="match status" value="1"/>
</dbReference>
<evidence type="ECO:0000256" key="10">
    <source>
        <dbReference type="ARBA" id="ARBA00048037"/>
    </source>
</evidence>
<dbReference type="UniPathway" id="UPA00537">
    <property type="reaction ID" value="UER00595"/>
</dbReference>
<comment type="subunit">
    <text evidence="5">Monomer.</text>
</comment>
<keyword evidence="9" id="KW-0067">ATP-binding</keyword>
<feature type="compositionally biased region" description="Polar residues" evidence="12">
    <location>
        <begin position="47"/>
        <end position="61"/>
    </location>
</feature>
<dbReference type="STRING" id="237561.A0A1D8PQ09"/>
<comment type="function">
    <text evidence="1">Catalyzes both the ATP-dependent activation of exogenously supplied lipoate to lipoyl-AMP and the transfer of the activated lipoyl onto the lipoyl domains of lipoate-dependent enzymes.</text>
</comment>
<evidence type="ECO:0000256" key="3">
    <source>
        <dbReference type="ARBA" id="ARBA00005124"/>
    </source>
</evidence>
<evidence type="ECO:0000256" key="8">
    <source>
        <dbReference type="ARBA" id="ARBA00022741"/>
    </source>
</evidence>
<dbReference type="InterPro" id="IPR004562">
    <property type="entry name" value="LipoylTrfase_LipoateP_Ligase"/>
</dbReference>
<comment type="pathway">
    <text evidence="2">Protein modification; protein lipoylation via exogenous pathway; protein N(6)-(lipoyl)lysine from lipoate: step 2/2.</text>
</comment>
<proteinExistence type="inferred from homology"/>
<dbReference type="GO" id="GO:0009249">
    <property type="term" value="P:protein lipoylation"/>
    <property type="evidence" value="ECO:0007669"/>
    <property type="project" value="InterPro"/>
</dbReference>
<dbReference type="CDD" id="cd16443">
    <property type="entry name" value="LplA"/>
    <property type="match status" value="1"/>
</dbReference>
<dbReference type="eggNOG" id="KOG3159">
    <property type="taxonomic scope" value="Eukaryota"/>
</dbReference>
<dbReference type="FunFam" id="3.30.930.10:FF:000107">
    <property type="entry name" value="Putative lipoate-protein ligase A"/>
    <property type="match status" value="1"/>
</dbReference>
<evidence type="ECO:0000256" key="5">
    <source>
        <dbReference type="ARBA" id="ARBA00011245"/>
    </source>
</evidence>
<dbReference type="EMBL" id="CP017628">
    <property type="protein sequence ID" value="AOW30221.1"/>
    <property type="molecule type" value="Genomic_DNA"/>
</dbReference>
<dbReference type="SMR" id="A0A1D8PQ09"/>
<reference evidence="15 16" key="3">
    <citation type="journal article" date="2013" name="Genome Biol.">
        <title>Assembly of a phased diploid Candida albicans genome facilitates allele-specific measurements and provides a simple model for repeat and indel structure.</title>
        <authorList>
            <person name="Muzzey D."/>
            <person name="Schwartz K."/>
            <person name="Weissman J.S."/>
            <person name="Sherlock G."/>
        </authorList>
    </citation>
    <scope>NUCLEOTIDE SEQUENCE [LARGE SCALE GENOMIC DNA]</scope>
    <source>
        <strain evidence="16">SC5314 / ATCC MYA-2876</strain>
    </source>
</reference>
<evidence type="ECO:0000259" key="13">
    <source>
        <dbReference type="PROSITE" id="PS51733"/>
    </source>
</evidence>
<dbReference type="PANTHER" id="PTHR12561:SF3">
    <property type="entry name" value="LIPOYLTRANSFERASE 1, MITOCHONDRIAL"/>
    <property type="match status" value="1"/>
</dbReference>
<dbReference type="Gene3D" id="3.30.930.10">
    <property type="entry name" value="Bira Bifunctional Protein, Domain 2"/>
    <property type="match status" value="1"/>
</dbReference>
<keyword evidence="8" id="KW-0547">Nucleotide-binding</keyword>
<keyword evidence="15" id="KW-0436">Ligase</keyword>
<dbReference type="GO" id="GO:0005737">
    <property type="term" value="C:cytoplasm"/>
    <property type="evidence" value="ECO:0000318"/>
    <property type="project" value="GO_Central"/>
</dbReference>
<dbReference type="GO" id="GO:0005739">
    <property type="term" value="C:mitochondrion"/>
    <property type="evidence" value="ECO:0000318"/>
    <property type="project" value="GO_Central"/>
</dbReference>
<dbReference type="VEuPathDB" id="FungiDB:C6_02900C_A"/>
<evidence type="ECO:0000256" key="1">
    <source>
        <dbReference type="ARBA" id="ARBA00003253"/>
    </source>
</evidence>
<dbReference type="Proteomes" id="UP000000559">
    <property type="component" value="Chromosome 6"/>
</dbReference>
<reference evidence="15 16" key="1">
    <citation type="journal article" date="2004" name="Proc. Natl. Acad. Sci. U.S.A.">
        <title>The diploid genome sequence of Candida albicans.</title>
        <authorList>
            <person name="Jones T."/>
            <person name="Federspiel N.A."/>
            <person name="Chibana H."/>
            <person name="Dungan J."/>
            <person name="Kalman S."/>
            <person name="Magee B.B."/>
            <person name="Newport G."/>
            <person name="Thorstenson Y.R."/>
            <person name="Agabian N."/>
            <person name="Magee P.T."/>
            <person name="Davis R.W."/>
            <person name="Scherer S."/>
        </authorList>
    </citation>
    <scope>NUCLEOTIDE SEQUENCE [LARGE SCALE GENOMIC DNA]</scope>
    <source>
        <strain evidence="16">SC5314 / ATCC MYA-2876</strain>
    </source>
</reference>
<dbReference type="InterPro" id="IPR004143">
    <property type="entry name" value="BPL_LPL_catalytic"/>
</dbReference>
<dbReference type="GO" id="GO:0017118">
    <property type="term" value="F:lipoyltransferase activity"/>
    <property type="evidence" value="ECO:0000318"/>
    <property type="project" value="GO_Central"/>
</dbReference>
<comment type="similarity">
    <text evidence="4">Belongs to the LplA family.</text>
</comment>
<evidence type="ECO:0000256" key="12">
    <source>
        <dbReference type="SAM" id="MobiDB-lite"/>
    </source>
</evidence>
<feature type="region of interest" description="Disordered" evidence="12">
    <location>
        <begin position="45"/>
        <end position="65"/>
    </location>
</feature>
<dbReference type="InterPro" id="IPR045864">
    <property type="entry name" value="aa-tRNA-synth_II/BPL/LPL"/>
</dbReference>
<dbReference type="EC" id="6.3.1.20" evidence="6"/>
<dbReference type="CGD" id="CAL0000187056">
    <property type="gene designation" value="orf19.13012"/>
</dbReference>
<accession>A0A1D8PQ09</accession>
<evidence type="ECO:0000313" key="16">
    <source>
        <dbReference type="Proteomes" id="UP000000559"/>
    </source>
</evidence>
<dbReference type="InParanoid" id="A0A1D8PQ09"/>
<dbReference type="RefSeq" id="XP_719128.2">
    <property type="nucleotide sequence ID" value="XM_714035.2"/>
</dbReference>
<evidence type="ECO:0000313" key="14">
    <source>
        <dbReference type="CGD" id="CAL0000187056"/>
    </source>
</evidence>
<comment type="catalytic activity">
    <reaction evidence="10">
        <text>L-lysyl-[lipoyl-carrier protein] + (R)-lipoate + ATP = N(6)-[(R)-lipoyl]-L-lysyl-[lipoyl-carrier protein] + AMP + diphosphate + H(+)</text>
        <dbReference type="Rhea" id="RHEA:49288"/>
        <dbReference type="Rhea" id="RHEA-COMP:10500"/>
        <dbReference type="Rhea" id="RHEA-COMP:10502"/>
        <dbReference type="ChEBI" id="CHEBI:15378"/>
        <dbReference type="ChEBI" id="CHEBI:29969"/>
        <dbReference type="ChEBI" id="CHEBI:30616"/>
        <dbReference type="ChEBI" id="CHEBI:33019"/>
        <dbReference type="ChEBI" id="CHEBI:83088"/>
        <dbReference type="ChEBI" id="CHEBI:83099"/>
        <dbReference type="ChEBI" id="CHEBI:456215"/>
        <dbReference type="EC" id="6.3.1.20"/>
    </reaction>
</comment>
<dbReference type="KEGG" id="cal:CAALFM_C602900CA"/>
<evidence type="ECO:0000256" key="11">
    <source>
        <dbReference type="ARBA" id="ARBA00082972"/>
    </source>
</evidence>
<dbReference type="GeneID" id="3639240"/>
<sequence length="453" mass="51581">MFLRRALPRNLLLIQRRRISNVNVPFEDDLTGFEDDSLADFQHYPGLQQSTPVDQNNTPSTKTDKTIAQAPLQETTIIPQLSKISQLRNPVIFVSKLTNPYMNLAIEDYIYNAMPKPEGAKDNSFDRLMFYINTPCVVIGKNQNPWQEVNLPVLNSLGVPMLRRRSGGGTVVHDLGNVNYSYMTTKANFDRHKFASYIVEAVNQASPRFKIETNERGDIVSEKLLGLNYKISGSAYKLSKGKSYHHGTMLLNSKLDVLGKLLHRDEKKLGIVDSKMSIPSVKSKVINLEMKSDKFIDVVSQKFKSLYNVVPEEDTEMDEFNEMFGLTDFAKSQEVTLFVIDEATTIPEEIHITADELKQWSWRFGHTPKFTHSFKNQKHGLEILFNVEKGCLKSFKLTFDDSNSDTKEIEKSFQYLESHIKNNDLEYTGSNVAGFVLHDEISDWIGESIDGTI</sequence>
<dbReference type="AlphaFoldDB" id="A0A1D8PQ09"/>
<organism evidence="15 16">
    <name type="scientific">Candida albicans (strain SC5314 / ATCC MYA-2876)</name>
    <name type="common">Yeast</name>
    <dbReference type="NCBI Taxonomy" id="237561"/>
    <lineage>
        <taxon>Eukaryota</taxon>
        <taxon>Fungi</taxon>
        <taxon>Dikarya</taxon>
        <taxon>Ascomycota</taxon>
        <taxon>Saccharomycotina</taxon>
        <taxon>Pichiomycetes</taxon>
        <taxon>Debaryomycetaceae</taxon>
        <taxon>Candida/Lodderomyces clade</taxon>
        <taxon>Candida</taxon>
    </lineage>
</organism>
<evidence type="ECO:0000256" key="7">
    <source>
        <dbReference type="ARBA" id="ARBA00015925"/>
    </source>
</evidence>
<dbReference type="SUPFAM" id="SSF55681">
    <property type="entry name" value="Class II aaRS and biotin synthetases"/>
    <property type="match status" value="1"/>
</dbReference>
<comment type="pathway">
    <text evidence="3">Protein modification; protein lipoylation via exogenous pathway; protein N(6)-(lipoyl)lysine from lipoate: step 1/2.</text>
</comment>
<dbReference type="GO" id="GO:0016979">
    <property type="term" value="F:lipoate-protein ligase activity"/>
    <property type="evidence" value="ECO:0007669"/>
    <property type="project" value="UniProtKB-EC"/>
</dbReference>
<dbReference type="PANTHER" id="PTHR12561">
    <property type="entry name" value="LIPOATE-PROTEIN LIGASE"/>
    <property type="match status" value="1"/>
</dbReference>
<protein>
    <recommendedName>
        <fullName evidence="7">Putative lipoate-protein ligase A</fullName>
        <ecNumber evidence="6">6.3.1.20</ecNumber>
    </recommendedName>
    <alternativeName>
        <fullName evidence="11">Altered inheritance rate of mitochondria protein 22</fullName>
    </alternativeName>
</protein>
<evidence type="ECO:0000256" key="2">
    <source>
        <dbReference type="ARBA" id="ARBA00005085"/>
    </source>
</evidence>